<gene>
    <name evidence="1" type="ORF">WQQ_23660</name>
</gene>
<keyword evidence="2" id="KW-1185">Reference proteome</keyword>
<evidence type="ECO:0000313" key="1">
    <source>
        <dbReference type="EMBL" id="EIT72229.1"/>
    </source>
</evidence>
<dbReference type="EMBL" id="AKGD01000001">
    <property type="protein sequence ID" value="EIT72229.1"/>
    <property type="molecule type" value="Genomic_DNA"/>
</dbReference>
<organism evidence="1 2">
    <name type="scientific">Hydrocarboniphaga effusa AP103</name>
    <dbReference type="NCBI Taxonomy" id="1172194"/>
    <lineage>
        <taxon>Bacteria</taxon>
        <taxon>Pseudomonadati</taxon>
        <taxon>Pseudomonadota</taxon>
        <taxon>Gammaproteobacteria</taxon>
        <taxon>Nevskiales</taxon>
        <taxon>Nevskiaceae</taxon>
        <taxon>Hydrocarboniphaga</taxon>
    </lineage>
</organism>
<name>I7ZJW1_9GAMM</name>
<evidence type="ECO:0008006" key="3">
    <source>
        <dbReference type="Google" id="ProtNLM"/>
    </source>
</evidence>
<dbReference type="RefSeq" id="WP_007185309.1">
    <property type="nucleotide sequence ID" value="NZ_AKGD01000001.1"/>
</dbReference>
<dbReference type="Proteomes" id="UP000003704">
    <property type="component" value="Unassembled WGS sequence"/>
</dbReference>
<proteinExistence type="predicted"/>
<accession>I7ZJW1</accession>
<comment type="caution">
    <text evidence="1">The sequence shown here is derived from an EMBL/GenBank/DDBJ whole genome shotgun (WGS) entry which is preliminary data.</text>
</comment>
<protein>
    <recommendedName>
        <fullName evidence="3">DUF429 domain-containing protein</fullName>
    </recommendedName>
</protein>
<sequence length="315" mass="34257">MRFDGFVAIDWSGASGPAYAGIAVARCRAGMAAPQLVRPADARGRWTRSAVFDWLVAEGDRNQRLLVGIDMAFALPAPFEAPPQLWARIETHCAQDADFTGHRYVEGDTRFWRSGKQPADWIGHQRPAELACIAQGLGHPQTPLKLIGPKQVGLGTLAGARLLHRLREQRPARWAIWPFDDVARDDRRSACVEIYPRLFIRKAAGGNAKLRSGAALDAALQALGSEPAGLVHFDDHQADAIIAAAGLRRTAEDRALWRAGAGQERGWIFGVAAAGEALRAQQQVSVQTMAATAIEVATPAMKPQKPQTTRGRTRR</sequence>
<reference evidence="1 2" key="1">
    <citation type="journal article" date="2012" name="J. Bacteriol.">
        <title>Genome Sequence of n-Alkane-Degrading Hydrocarboniphaga effusa Strain AP103T (ATCC BAA-332T).</title>
        <authorList>
            <person name="Chang H.K."/>
            <person name="Zylstra G.J."/>
            <person name="Chae J.C."/>
        </authorList>
    </citation>
    <scope>NUCLEOTIDE SEQUENCE [LARGE SCALE GENOMIC DNA]</scope>
    <source>
        <strain evidence="1 2">AP103</strain>
    </source>
</reference>
<dbReference type="AlphaFoldDB" id="I7ZJW1"/>
<evidence type="ECO:0000313" key="2">
    <source>
        <dbReference type="Proteomes" id="UP000003704"/>
    </source>
</evidence>
<dbReference type="STRING" id="1172194.WQQ_23660"/>